<keyword evidence="3" id="KW-0436">Ligase</keyword>
<evidence type="ECO:0000256" key="11">
    <source>
        <dbReference type="ARBA" id="ARBA00060084"/>
    </source>
</evidence>
<dbReference type="InterPro" id="IPR045886">
    <property type="entry name" value="ThiF/MoeB/HesA"/>
</dbReference>
<keyword evidence="14" id="KW-1185">Reference proteome</keyword>
<dbReference type="CDD" id="cd00755">
    <property type="entry name" value="YgdL_like"/>
    <property type="match status" value="1"/>
</dbReference>
<dbReference type="PANTHER" id="PTHR43267:SF2">
    <property type="entry name" value="TRNA THREONYLCARBAMOYLADENOSINE DEHYDRATASE 1-RELATED"/>
    <property type="match status" value="1"/>
</dbReference>
<evidence type="ECO:0000256" key="8">
    <source>
        <dbReference type="ARBA" id="ARBA00022989"/>
    </source>
</evidence>
<dbReference type="GO" id="GO:0005741">
    <property type="term" value="C:mitochondrial outer membrane"/>
    <property type="evidence" value="ECO:0007669"/>
    <property type="project" value="UniProtKB-SubCell"/>
</dbReference>
<evidence type="ECO:0000256" key="3">
    <source>
        <dbReference type="ARBA" id="ARBA00022598"/>
    </source>
</evidence>
<dbReference type="Proteomes" id="UP001161438">
    <property type="component" value="Chromosome 11"/>
</dbReference>
<dbReference type="GO" id="GO:0061503">
    <property type="term" value="F:tRNA threonylcarbamoyladenosine dehydratase"/>
    <property type="evidence" value="ECO:0007669"/>
    <property type="project" value="TreeGrafter"/>
</dbReference>
<dbReference type="SUPFAM" id="SSF69572">
    <property type="entry name" value="Activating enzymes of the ubiquitin-like proteins"/>
    <property type="match status" value="1"/>
</dbReference>
<reference evidence="13" key="1">
    <citation type="submission" date="2022-10" db="EMBL/GenBank/DDBJ databases">
        <authorList>
            <person name="Byrne P K."/>
        </authorList>
    </citation>
    <scope>NUCLEOTIDE SEQUENCE</scope>
    <source>
        <strain evidence="13">IFO1815</strain>
    </source>
</reference>
<dbReference type="InterPro" id="IPR000594">
    <property type="entry name" value="ThiF_NAD_FAD-bd"/>
</dbReference>
<evidence type="ECO:0000259" key="12">
    <source>
        <dbReference type="Pfam" id="PF00899"/>
    </source>
</evidence>
<keyword evidence="9" id="KW-0496">Mitochondrion</keyword>
<dbReference type="EMBL" id="OX365767">
    <property type="protein sequence ID" value="CAI4034730.1"/>
    <property type="molecule type" value="Genomic_DNA"/>
</dbReference>
<dbReference type="GO" id="GO:0008641">
    <property type="term" value="F:ubiquitin-like modifier activating enzyme activity"/>
    <property type="evidence" value="ECO:0007669"/>
    <property type="project" value="InterPro"/>
</dbReference>
<dbReference type="GeneID" id="80919563"/>
<keyword evidence="10" id="KW-0472">Membrane</keyword>
<keyword evidence="4" id="KW-0812">Transmembrane</keyword>
<evidence type="ECO:0000256" key="4">
    <source>
        <dbReference type="ARBA" id="ARBA00022692"/>
    </source>
</evidence>
<dbReference type="InterPro" id="IPR035985">
    <property type="entry name" value="Ubiquitin-activating_enz"/>
</dbReference>
<comment type="similarity">
    <text evidence="2">Belongs to the HesA/MoeB/ThiF family.</text>
</comment>
<keyword evidence="7" id="KW-0067">ATP-binding</keyword>
<dbReference type="Gene3D" id="3.40.50.720">
    <property type="entry name" value="NAD(P)-binding Rossmann-like Domain"/>
    <property type="match status" value="1"/>
</dbReference>
<evidence type="ECO:0000313" key="14">
    <source>
        <dbReference type="Proteomes" id="UP001161438"/>
    </source>
</evidence>
<proteinExistence type="inferred from homology"/>
<protein>
    <recommendedName>
        <fullName evidence="12">THIF-type NAD/FAD binding fold domain-containing protein</fullName>
    </recommendedName>
</protein>
<dbReference type="AlphaFoldDB" id="A0AA35ISL3"/>
<keyword evidence="6" id="KW-1000">Mitochondrion outer membrane</keyword>
<evidence type="ECO:0000313" key="13">
    <source>
        <dbReference type="EMBL" id="CAI4034730.1"/>
    </source>
</evidence>
<evidence type="ECO:0000256" key="7">
    <source>
        <dbReference type="ARBA" id="ARBA00022840"/>
    </source>
</evidence>
<dbReference type="GO" id="GO:0005524">
    <property type="term" value="F:ATP binding"/>
    <property type="evidence" value="ECO:0007669"/>
    <property type="project" value="UniProtKB-KW"/>
</dbReference>
<name>A0AA35ISL3_SACMI</name>
<dbReference type="FunFam" id="3.40.50.720:FF:000125">
    <property type="entry name" value="tRNA threonylcarbamoyladenosine dehydratase 2-like"/>
    <property type="match status" value="1"/>
</dbReference>
<accession>A0AA35ISL3</accession>
<keyword evidence="5" id="KW-0547">Nucleotide-binding</keyword>
<feature type="domain" description="THIF-type NAD/FAD binding fold" evidence="12">
    <location>
        <begin position="72"/>
        <end position="340"/>
    </location>
</feature>
<evidence type="ECO:0000256" key="10">
    <source>
        <dbReference type="ARBA" id="ARBA00023136"/>
    </source>
</evidence>
<dbReference type="PANTHER" id="PTHR43267">
    <property type="entry name" value="TRNA THREONYLCARBAMOYLADENOSINE DEHYDRATASE"/>
    <property type="match status" value="1"/>
</dbReference>
<sequence>MLEKDTWKLVTATALFTVAVTTIADCAWARWQTQGTAIVQRRNKNKGEKTESVTDKCHQYDDHFIRRSLKNNIEFLGEDTIKKLSNQYVVVVGAGGVGSWVVNSLVRSGCRKIRVVDFDQVSLSSLNRHSCAILNDVGTPKVDCLQRHMSEIAPWCEIDPVNELWTLENGERLTLGNGAPDFIVDCIDNIDTKVDLLEFAYNHGIKVISSMGASAKSDPTKLNVGDLATTEEDPLARVVRRKLKKRGILSGIPVVFSAEKPDPKKAKLLPLPDEEYERGKVDELSALKDFRVRILPVLGTMPSLFGLTITTWILSNISDKPLEPIEGKNRIKVYDGIYQSLAGQMSRIGISSQRIPLALKDVSYLVEEVFKGKSPISGTSTRLTLSKWDPSKPISLQNVVVLTKNEQKVHEDRVLKGKESLKDVYDTKVLELISQRFKEEAYYSQFR</sequence>
<evidence type="ECO:0000256" key="5">
    <source>
        <dbReference type="ARBA" id="ARBA00022741"/>
    </source>
</evidence>
<dbReference type="Pfam" id="PF00899">
    <property type="entry name" value="ThiF"/>
    <property type="match status" value="1"/>
</dbReference>
<dbReference type="GO" id="GO:0061504">
    <property type="term" value="P:cyclic threonylcarbamoyladenosine biosynthetic process"/>
    <property type="evidence" value="ECO:0007669"/>
    <property type="project" value="TreeGrafter"/>
</dbReference>
<dbReference type="RefSeq" id="XP_056077850.1">
    <property type="nucleotide sequence ID" value="XM_056223876.1"/>
</dbReference>
<keyword evidence="8" id="KW-1133">Transmembrane helix</keyword>
<evidence type="ECO:0000256" key="1">
    <source>
        <dbReference type="ARBA" id="ARBA00004374"/>
    </source>
</evidence>
<evidence type="ECO:0000256" key="9">
    <source>
        <dbReference type="ARBA" id="ARBA00023128"/>
    </source>
</evidence>
<organism evidence="13 14">
    <name type="scientific">Saccharomyces mikatae IFO 1815</name>
    <dbReference type="NCBI Taxonomy" id="226126"/>
    <lineage>
        <taxon>Eukaryota</taxon>
        <taxon>Fungi</taxon>
        <taxon>Dikarya</taxon>
        <taxon>Ascomycota</taxon>
        <taxon>Saccharomycotina</taxon>
        <taxon>Saccharomycetes</taxon>
        <taxon>Saccharomycetales</taxon>
        <taxon>Saccharomycetaceae</taxon>
        <taxon>Saccharomyces</taxon>
    </lineage>
</organism>
<comment type="subcellular location">
    <subcellularLocation>
        <location evidence="1">Mitochondrion outer membrane</location>
        <topology evidence="1">Multi-pass membrane protein</topology>
    </subcellularLocation>
</comment>
<evidence type="ECO:0000256" key="6">
    <source>
        <dbReference type="ARBA" id="ARBA00022787"/>
    </source>
</evidence>
<comment type="function">
    <text evidence="11">Catalyzes the ATP-dependent dehydration of threonylcarbamoyladenosine at position 37 (t(6)A37) to form cyclic t(6)A37 (ct(6)A37) in tRNAs that read codons beginning with adenine.</text>
</comment>
<evidence type="ECO:0000256" key="2">
    <source>
        <dbReference type="ARBA" id="ARBA00009919"/>
    </source>
</evidence>
<gene>
    <name evidence="13" type="primary">SMKI11G1800</name>
    <name evidence="13" type="ORF">SMKI_11G1800</name>
</gene>